<feature type="domain" description="Glycosyltransferase 2-like" evidence="2">
    <location>
        <begin position="6"/>
        <end position="134"/>
    </location>
</feature>
<dbReference type="Proteomes" id="UP000215137">
    <property type="component" value="Chromosome"/>
</dbReference>
<evidence type="ECO:0000256" key="1">
    <source>
        <dbReference type="ARBA" id="ARBA00006739"/>
    </source>
</evidence>
<keyword evidence="3" id="KW-0808">Transferase</keyword>
<dbReference type="PANTHER" id="PTHR22916">
    <property type="entry name" value="GLYCOSYLTRANSFERASE"/>
    <property type="match status" value="1"/>
</dbReference>
<dbReference type="RefSeq" id="WP_095373393.1">
    <property type="nucleotide sequence ID" value="NZ_CP022983.1"/>
</dbReference>
<comment type="similarity">
    <text evidence="1">Belongs to the glycosyltransferase 2 family.</text>
</comment>
<evidence type="ECO:0000259" key="2">
    <source>
        <dbReference type="Pfam" id="PF00535"/>
    </source>
</evidence>
<proteinExistence type="inferred from homology"/>
<dbReference type="PANTHER" id="PTHR22916:SF3">
    <property type="entry name" value="UDP-GLCNAC:BETAGAL BETA-1,3-N-ACETYLGLUCOSAMINYLTRANSFERASE-LIKE PROTEIN 1"/>
    <property type="match status" value="1"/>
</dbReference>
<dbReference type="AlphaFoldDB" id="A0A248TNX8"/>
<sequence length="237" mass="27696">MEPLVSVVIPFYNCQYVDQAIESVLQQTYQNIELIVVDDGSTEYVHLVQAYKDKLTYLYQRNKGTAAALNTGIKAAKGKYIAWLSADDLFEHEKIEKQVDFMEDRLVDMSFTNYDIINENNEVLMKNLTINFLSTGHIYETFLYYNPVNGCTVMIKKDVFNEVGYFNPQYKYTQDYDMWLRVVLAKTSIAFINESLTKYRSHSNSTSAKNQPAMKLEIRKLEAIYRKKLRKHLKKLI</sequence>
<dbReference type="GO" id="GO:0016758">
    <property type="term" value="F:hexosyltransferase activity"/>
    <property type="evidence" value="ECO:0007669"/>
    <property type="project" value="UniProtKB-ARBA"/>
</dbReference>
<accession>A0A248TNX8</accession>
<dbReference type="SUPFAM" id="SSF53448">
    <property type="entry name" value="Nucleotide-diphospho-sugar transferases"/>
    <property type="match status" value="1"/>
</dbReference>
<dbReference type="Gene3D" id="3.90.550.10">
    <property type="entry name" value="Spore Coat Polysaccharide Biosynthesis Protein SpsA, Chain A"/>
    <property type="match status" value="1"/>
</dbReference>
<dbReference type="KEGG" id="bko:CKF48_22465"/>
<keyword evidence="4" id="KW-1185">Reference proteome</keyword>
<organism evidence="3 4">
    <name type="scientific">Cytobacillus kochii</name>
    <dbReference type="NCBI Taxonomy" id="859143"/>
    <lineage>
        <taxon>Bacteria</taxon>
        <taxon>Bacillati</taxon>
        <taxon>Bacillota</taxon>
        <taxon>Bacilli</taxon>
        <taxon>Bacillales</taxon>
        <taxon>Bacillaceae</taxon>
        <taxon>Cytobacillus</taxon>
    </lineage>
</organism>
<reference evidence="3 4" key="1">
    <citation type="submission" date="2017-08" db="EMBL/GenBank/DDBJ databases">
        <title>Complete Genome Sequence of Bacillus kochii Oregon-R-modENCODE STRAIN BDGP4, isolated from Drosophila melanogaster gut.</title>
        <authorList>
            <person name="Wan K.H."/>
            <person name="Yu C."/>
            <person name="Park S."/>
            <person name="Hammonds A.S."/>
            <person name="Booth B.W."/>
            <person name="Celniker S.E."/>
        </authorList>
    </citation>
    <scope>NUCLEOTIDE SEQUENCE [LARGE SCALE GENOMIC DNA]</scope>
    <source>
        <strain evidence="3 4">BDGP4</strain>
    </source>
</reference>
<dbReference type="InterPro" id="IPR029044">
    <property type="entry name" value="Nucleotide-diphossugar_trans"/>
</dbReference>
<dbReference type="EMBL" id="CP022983">
    <property type="protein sequence ID" value="ASV69829.1"/>
    <property type="molecule type" value="Genomic_DNA"/>
</dbReference>
<protein>
    <submittedName>
        <fullName evidence="3">Glycosyl transferase</fullName>
    </submittedName>
</protein>
<name>A0A248TNX8_9BACI</name>
<dbReference type="Pfam" id="PF00535">
    <property type="entry name" value="Glycos_transf_2"/>
    <property type="match status" value="1"/>
</dbReference>
<dbReference type="OrthoDB" id="396512at2"/>
<evidence type="ECO:0000313" key="4">
    <source>
        <dbReference type="Proteomes" id="UP000215137"/>
    </source>
</evidence>
<dbReference type="InterPro" id="IPR001173">
    <property type="entry name" value="Glyco_trans_2-like"/>
</dbReference>
<evidence type="ECO:0000313" key="3">
    <source>
        <dbReference type="EMBL" id="ASV69829.1"/>
    </source>
</evidence>
<gene>
    <name evidence="3" type="ORF">CKF48_22465</name>
</gene>